<feature type="repeat" description="Cys-rich GLG1" evidence="10">
    <location>
        <begin position="766"/>
        <end position="826"/>
    </location>
</feature>
<dbReference type="GO" id="GO:0000139">
    <property type="term" value="C:Golgi membrane"/>
    <property type="evidence" value="ECO:0007669"/>
    <property type="project" value="InterPro"/>
</dbReference>
<gene>
    <name evidence="13" type="ORF">MENT_LOCUS20679</name>
</gene>
<dbReference type="GO" id="GO:0017134">
    <property type="term" value="F:fibroblast growth factor binding"/>
    <property type="evidence" value="ECO:0007669"/>
    <property type="project" value="TreeGrafter"/>
</dbReference>
<dbReference type="PANTHER" id="PTHR11884:SF1">
    <property type="entry name" value="GOLGI APPARATUS PROTEIN 1"/>
    <property type="match status" value="1"/>
</dbReference>
<evidence type="ECO:0000313" key="13">
    <source>
        <dbReference type="EMBL" id="CAD2169345.1"/>
    </source>
</evidence>
<dbReference type="Gene3D" id="3.30.160.20">
    <property type="match status" value="3"/>
</dbReference>
<dbReference type="FunFam" id="3.30.160.20:FF:000007">
    <property type="entry name" value="Double-stranded RNA-binding protein Staufen homolog 1"/>
    <property type="match status" value="1"/>
</dbReference>
<keyword evidence="3" id="KW-0732">Signal</keyword>
<dbReference type="Pfam" id="PF00839">
    <property type="entry name" value="Cys_rich_FGFR"/>
    <property type="match status" value="10"/>
</dbReference>
<feature type="domain" description="DRBM" evidence="12">
    <location>
        <begin position="1129"/>
        <end position="1212"/>
    </location>
</feature>
<evidence type="ECO:0000256" key="5">
    <source>
        <dbReference type="ARBA" id="ARBA00022884"/>
    </source>
</evidence>
<evidence type="ECO:0000313" key="14">
    <source>
        <dbReference type="Proteomes" id="UP000580250"/>
    </source>
</evidence>
<feature type="repeat" description="Cys-rich GLG1" evidence="10">
    <location>
        <begin position="370"/>
        <end position="433"/>
    </location>
</feature>
<dbReference type="InterPro" id="IPR014720">
    <property type="entry name" value="dsRBD_dom"/>
</dbReference>
<accession>A0A6V7V353</accession>
<dbReference type="InterPro" id="IPR039728">
    <property type="entry name" value="GLG1"/>
</dbReference>
<evidence type="ECO:0000256" key="3">
    <source>
        <dbReference type="ARBA" id="ARBA00022729"/>
    </source>
</evidence>
<keyword evidence="7" id="KW-0472">Membrane</keyword>
<evidence type="ECO:0000256" key="2">
    <source>
        <dbReference type="ARBA" id="ARBA00022692"/>
    </source>
</evidence>
<feature type="repeat" description="Cys-rich GLG1" evidence="10">
    <location>
        <begin position="101"/>
        <end position="163"/>
    </location>
</feature>
<feature type="domain" description="DRBM" evidence="12">
    <location>
        <begin position="1271"/>
        <end position="1339"/>
    </location>
</feature>
<organism evidence="13 14">
    <name type="scientific">Meloidogyne enterolobii</name>
    <name type="common">Root-knot nematode worm</name>
    <name type="synonym">Meloidogyne mayaguensis</name>
    <dbReference type="NCBI Taxonomy" id="390850"/>
    <lineage>
        <taxon>Eukaryota</taxon>
        <taxon>Metazoa</taxon>
        <taxon>Ecdysozoa</taxon>
        <taxon>Nematoda</taxon>
        <taxon>Chromadorea</taxon>
        <taxon>Rhabditida</taxon>
        <taxon>Tylenchina</taxon>
        <taxon>Tylenchomorpha</taxon>
        <taxon>Tylenchoidea</taxon>
        <taxon>Meloidogynidae</taxon>
        <taxon>Meloidogyninae</taxon>
        <taxon>Meloidogyne</taxon>
    </lineage>
</organism>
<proteinExistence type="predicted"/>
<evidence type="ECO:0000256" key="9">
    <source>
        <dbReference type="PROSITE-ProRule" id="PRU00266"/>
    </source>
</evidence>
<evidence type="ECO:0000256" key="7">
    <source>
        <dbReference type="ARBA" id="ARBA00023136"/>
    </source>
</evidence>
<dbReference type="EMBL" id="CAJEWN010000152">
    <property type="protein sequence ID" value="CAD2169345.1"/>
    <property type="molecule type" value="Genomic_DNA"/>
</dbReference>
<comment type="caution">
    <text evidence="13">The sequence shown here is derived from an EMBL/GenBank/DDBJ whole genome shotgun (WGS) entry which is preliminary data.</text>
</comment>
<feature type="repeat" description="Cys-rich GLG1" evidence="10">
    <location>
        <begin position="568"/>
        <end position="626"/>
    </location>
</feature>
<keyword evidence="4" id="KW-0677">Repeat</keyword>
<dbReference type="PROSITE" id="PS51289">
    <property type="entry name" value="GLG1_C_RICH"/>
    <property type="match status" value="6"/>
</dbReference>
<keyword evidence="6" id="KW-1133">Transmembrane helix</keyword>
<evidence type="ECO:0000256" key="10">
    <source>
        <dbReference type="PROSITE-ProRule" id="PRU00622"/>
    </source>
</evidence>
<feature type="repeat" description="Cys-rich GLG1" evidence="10">
    <location>
        <begin position="167"/>
        <end position="229"/>
    </location>
</feature>
<evidence type="ECO:0000256" key="6">
    <source>
        <dbReference type="ARBA" id="ARBA00022989"/>
    </source>
</evidence>
<reference evidence="13 14" key="1">
    <citation type="submission" date="2020-08" db="EMBL/GenBank/DDBJ databases">
        <authorList>
            <person name="Koutsovoulos G."/>
            <person name="Danchin GJ E."/>
        </authorList>
    </citation>
    <scope>NUCLEOTIDE SEQUENCE [LARGE SCALE GENOMIC DNA]</scope>
</reference>
<comment type="subcellular location">
    <subcellularLocation>
        <location evidence="1">Membrane</location>
        <topology evidence="1">Single-pass type I membrane protein</topology>
    </subcellularLocation>
</comment>
<name>A0A6V7V353_MELEN</name>
<dbReference type="GO" id="GO:0003723">
    <property type="term" value="F:RNA binding"/>
    <property type="evidence" value="ECO:0007669"/>
    <property type="project" value="UniProtKB-UniRule"/>
</dbReference>
<dbReference type="PANTHER" id="PTHR11884">
    <property type="entry name" value="SELECTIN LIGAND RELATED"/>
    <property type="match status" value="1"/>
</dbReference>
<protein>
    <recommendedName>
        <fullName evidence="12">DRBM domain-containing protein</fullName>
    </recommendedName>
</protein>
<feature type="repeat" description="Cys-rich GLG1" evidence="10">
    <location>
        <begin position="701"/>
        <end position="765"/>
    </location>
</feature>
<dbReference type="CDD" id="cd19860">
    <property type="entry name" value="DSRM_STAU_rpt4"/>
    <property type="match status" value="1"/>
</dbReference>
<dbReference type="PROSITE" id="PS50137">
    <property type="entry name" value="DS_RBD"/>
    <property type="match status" value="2"/>
</dbReference>
<evidence type="ECO:0000256" key="4">
    <source>
        <dbReference type="ARBA" id="ARBA00022737"/>
    </source>
</evidence>
<dbReference type="InterPro" id="IPR001893">
    <property type="entry name" value="Cys-rich_GLG1_repeat"/>
</dbReference>
<dbReference type="SMART" id="SM00358">
    <property type="entry name" value="DSRM"/>
    <property type="match status" value="3"/>
</dbReference>
<dbReference type="Pfam" id="PF00035">
    <property type="entry name" value="dsrm"/>
    <property type="match status" value="2"/>
</dbReference>
<evidence type="ECO:0000256" key="1">
    <source>
        <dbReference type="ARBA" id="ARBA00004479"/>
    </source>
</evidence>
<feature type="region of interest" description="Disordered" evidence="11">
    <location>
        <begin position="1039"/>
        <end position="1073"/>
    </location>
</feature>
<sequence>MQHKEDKRMQPECARILAERAGMMGRDFRLAHPLLKQCDKELQAYRCIPQPGFEKSLQFHLSWVVLCLENGIHFYNQQEHERQQAAKDENAPKKQWPNLVVFSDECKHEMFSHRQMMVQEFRMGPEVVMNCATEIDKYCSPKGDLETEGKTVHCLMAHAQERNEQKTLTQQCRNALQDLVKVADIGSNYQVDKVLYASCKELIEGKCKQDAVSEANTLTCLMKNLDEADMTDDCEQRLVEVQYFMARDWSLDPQLYEACHQEAVDRCSAVSEWHKGSNQLGGQSNQVVDPGPQVLACLYRAGYDEEKPLKAECAQNVRRVLYERASRVNMLPDVEENCRQALSEYCSQNVQPTEEMDCLQEHFETEEFKRRHPKCYTEVEKFTKMESKDTKLNRLLSRACRPVINAYCSQYINQEIDHGDVLTCLSEHREAEEMGPKCRTYVNHFELISLRDYHFNFRFTQACTDDIKANCAQFGQDKGAIIRCLSNIVFEHRILGIDKDLSKDCKKQLRVAYLQQEQVDFDDKEHMNDADPSLMGKCSTDIKRFQCMKEPNTRFEQIVECLRINFDQLVPDCKALIFAREKIEALDNTFDDELQRSCKFDINRHCPNQRGEKVLECLTNMKIIRLLQKDCQRVVQTRMLERTKDDRLNPELLDSCHEEAKQYCPADFKKVNNPQYSQQQLGPLIATCLRTQFAKFTKMTVLSPPCKEELSRIILESEFDIQLDPQLYKACKYTISKHCTNTIIGRSGNFDSVLECLKSDFYNNMITDKNCAVQLARRTQESLVDIHLDPGLHEACSLDAQRLCANVQPGESRIIMCLVDALRNPQSALSSVCREKLTERNKLWQIAHSEYQMKLPESCPVTNGTTFQQQIVPKTVNSILDLPIVPLVNGSPVGADVLFKKMQIASINSLPSFDYQSFPLLPSSFLSLPPSVLLNGFGRTTVLPFGPTALNSIHYQQQQQGFTYKVTVTLSLDSSQHFGVGFKLDIAKQKAAVQALSHLRPVLDCYKKSKEIDDSLDEILLNNGTPNKFNSQQTNFQIPEENSNVKDELSKVSPIDNGRAEDESESTDSNFSPALNVLLNGYYDEEQQTDDKMQDNEQLNKLKADENKLPQSAQISEQRPFRSRRKIKSVVSQIHECALRLRMNVEFEVLAETGEPHNRVYTLCCRLISPSTITNTSADSTICKEYSSEGKGPSKKAAKQAACYHLLEKVQPLLDKDPIFLASQIIRHVGATVESHKRDSTLGGGNAKEFTKRKTIIKDKKMDPEYGHHINPISRLIQVMQIRQEREPIFHFVSEQGQNRHKEFTVSVQCMGFHEQGTGPNKKLAKRAAAEAMLGRIGYVKSMPQPGKSLLKKQVNTDLKNKSIMDQTYNSFLTNNWDEKINSFETFASVEEALNNIELPQQIQVENGVNLCSNLSPVIEEKNNLSPIKEVADYSPPLPSTRRRVTFNEHVSACPPPEDSTYPAASIAPLKSELGSRLRRRNRDSQRALSQSENQELLKTATQFLQWPNSVNEKRGLVKLGKDSIWAGLEGVEEIVGEIPKPMDSFCVPLISPEILGDGKRHVFQTNQSEIMSASLPAVLPSNYAPPLLNAGFDIGFPNVPPPFITPIKTIETQPQILSPTSTSLSISHWSGEDAGRIETEKEYKFGLIGAKNFLNHLSKHFKFTVSYSDFPRSKDAADEEQCFTLLTVGLAKPIVCHGSGPTEVYAHVDAAFNAIQTLIKQLEGQESEKRCNSKAL</sequence>
<keyword evidence="2" id="KW-0812">Transmembrane</keyword>
<dbReference type="OrthoDB" id="2015434at2759"/>
<evidence type="ECO:0000259" key="12">
    <source>
        <dbReference type="PROSITE" id="PS50137"/>
    </source>
</evidence>
<keyword evidence="5 9" id="KW-0694">RNA-binding</keyword>
<dbReference type="InterPro" id="IPR017873">
    <property type="entry name" value="Cys-rich_GLG1_repeat_euk"/>
</dbReference>
<keyword evidence="8" id="KW-0325">Glycoprotein</keyword>
<dbReference type="SUPFAM" id="SSF54768">
    <property type="entry name" value="dsRNA-binding domain-like"/>
    <property type="match status" value="2"/>
</dbReference>
<evidence type="ECO:0000256" key="8">
    <source>
        <dbReference type="ARBA" id="ARBA00023180"/>
    </source>
</evidence>
<dbReference type="CDD" id="cd19861">
    <property type="entry name" value="DSRM_STAU_rpt5"/>
    <property type="match status" value="1"/>
</dbReference>
<evidence type="ECO:0000256" key="11">
    <source>
        <dbReference type="SAM" id="MobiDB-lite"/>
    </source>
</evidence>
<dbReference type="Proteomes" id="UP000580250">
    <property type="component" value="Unassembled WGS sequence"/>
</dbReference>